<feature type="transmembrane region" description="Helical" evidence="1">
    <location>
        <begin position="58"/>
        <end position="79"/>
    </location>
</feature>
<evidence type="ECO:0000313" key="2">
    <source>
        <dbReference type="EMBL" id="KPV49839.1"/>
    </source>
</evidence>
<dbReference type="EMBL" id="LJCR01001718">
    <property type="protein sequence ID" value="KPV49839.1"/>
    <property type="molecule type" value="Genomic_DNA"/>
</dbReference>
<accession>A0A0P9CV52</accession>
<keyword evidence="1" id="KW-0472">Membrane</keyword>
<feature type="transmembrane region" description="Helical" evidence="1">
    <location>
        <begin position="86"/>
        <end position="107"/>
    </location>
</feature>
<gene>
    <name evidence="2" type="ORF">SE17_30345</name>
</gene>
<reference evidence="2 3" key="1">
    <citation type="submission" date="2015-09" db="EMBL/GenBank/DDBJ databases">
        <title>Draft genome sequence of Kouleothrix aurantiaca JCM 19913.</title>
        <authorList>
            <person name="Hemp J."/>
        </authorList>
    </citation>
    <scope>NUCLEOTIDE SEQUENCE [LARGE SCALE GENOMIC DNA]</scope>
    <source>
        <strain evidence="2 3">COM-B</strain>
    </source>
</reference>
<keyword evidence="3" id="KW-1185">Reference proteome</keyword>
<feature type="transmembrane region" description="Helical" evidence="1">
    <location>
        <begin position="127"/>
        <end position="149"/>
    </location>
</feature>
<evidence type="ECO:0000313" key="3">
    <source>
        <dbReference type="Proteomes" id="UP000050509"/>
    </source>
</evidence>
<sequence>MASYRGLGVQVRPQRQQRPAGVALLAIVGVLGSLLGLLVALAGLWMVMRVSLAPSRQFGMYSTAAVVALIAMWINWGFWEMVKSSWWANLGLMIVGSGLSLWGLRMVPELGDLIGRLVPALSANRNLAAMALLLGVLVYHLCAIVYTLMMHAAFKVGVKDERPLWEKVHRN</sequence>
<name>A0A0P9CV52_9CHLR</name>
<keyword evidence="1" id="KW-1133">Transmembrane helix</keyword>
<organism evidence="2 3">
    <name type="scientific">Kouleothrix aurantiaca</name>
    <dbReference type="NCBI Taxonomy" id="186479"/>
    <lineage>
        <taxon>Bacteria</taxon>
        <taxon>Bacillati</taxon>
        <taxon>Chloroflexota</taxon>
        <taxon>Chloroflexia</taxon>
        <taxon>Chloroflexales</taxon>
        <taxon>Roseiflexineae</taxon>
        <taxon>Roseiflexaceae</taxon>
        <taxon>Kouleothrix</taxon>
    </lineage>
</organism>
<feature type="transmembrane region" description="Helical" evidence="1">
    <location>
        <begin position="21"/>
        <end position="46"/>
    </location>
</feature>
<evidence type="ECO:0000256" key="1">
    <source>
        <dbReference type="SAM" id="Phobius"/>
    </source>
</evidence>
<comment type="caution">
    <text evidence="2">The sequence shown here is derived from an EMBL/GenBank/DDBJ whole genome shotgun (WGS) entry which is preliminary data.</text>
</comment>
<protein>
    <submittedName>
        <fullName evidence="2">Uncharacterized protein</fullName>
    </submittedName>
</protein>
<keyword evidence="1" id="KW-0812">Transmembrane</keyword>
<dbReference type="AlphaFoldDB" id="A0A0P9CV52"/>
<dbReference type="Proteomes" id="UP000050509">
    <property type="component" value="Unassembled WGS sequence"/>
</dbReference>
<proteinExistence type="predicted"/>